<evidence type="ECO:0000313" key="2">
    <source>
        <dbReference type="Proteomes" id="UP000243528"/>
    </source>
</evidence>
<proteinExistence type="predicted"/>
<gene>
    <name evidence="1" type="ORF">CLV30_106117</name>
</gene>
<dbReference type="Proteomes" id="UP000243528">
    <property type="component" value="Unassembled WGS sequence"/>
</dbReference>
<dbReference type="InterPro" id="IPR055602">
    <property type="entry name" value="DUF7178"/>
</dbReference>
<accession>A0A2P8E3S4</accession>
<reference evidence="1 2" key="1">
    <citation type="submission" date="2018-03" db="EMBL/GenBank/DDBJ databases">
        <title>Genomic Encyclopedia of Archaeal and Bacterial Type Strains, Phase II (KMG-II): from individual species to whole genera.</title>
        <authorList>
            <person name="Goeker M."/>
        </authorList>
    </citation>
    <scope>NUCLEOTIDE SEQUENCE [LARGE SCALE GENOMIC DNA]</scope>
    <source>
        <strain evidence="1 2">DSM 45211</strain>
    </source>
</reference>
<sequence>MRPTTPNVLRVYERATSAERSDGMRWYRDAHEFAASLTDDVPTAVGVLAALSPRMPWGRNKALASDAVARGYASGALLDNVAKADAILSGADPLAVLRGDKVRNFYLAILEPDSHAGVVIDRHAFDIAVGRKTGDAARQALARKGMYDRFARAYRRAADAVGGVTAGQMQAVTWTAWRAA</sequence>
<comment type="caution">
    <text evidence="1">The sequence shown here is derived from an EMBL/GenBank/DDBJ whole genome shotgun (WGS) entry which is preliminary data.</text>
</comment>
<dbReference type="Pfam" id="PF23802">
    <property type="entry name" value="DUF7178"/>
    <property type="match status" value="1"/>
</dbReference>
<evidence type="ECO:0000313" key="1">
    <source>
        <dbReference type="EMBL" id="PSL04114.1"/>
    </source>
</evidence>
<name>A0A2P8E3S4_9ACTN</name>
<dbReference type="AlphaFoldDB" id="A0A2P8E3S4"/>
<protein>
    <submittedName>
        <fullName evidence="1">Uncharacterized protein</fullName>
    </submittedName>
</protein>
<dbReference type="EMBL" id="PYGE01000006">
    <property type="protein sequence ID" value="PSL04114.1"/>
    <property type="molecule type" value="Genomic_DNA"/>
</dbReference>
<keyword evidence="2" id="KW-1185">Reference proteome</keyword>
<organism evidence="1 2">
    <name type="scientific">Haloactinopolyspora alba</name>
    <dbReference type="NCBI Taxonomy" id="648780"/>
    <lineage>
        <taxon>Bacteria</taxon>
        <taxon>Bacillati</taxon>
        <taxon>Actinomycetota</taxon>
        <taxon>Actinomycetes</taxon>
        <taxon>Jiangellales</taxon>
        <taxon>Jiangellaceae</taxon>
        <taxon>Haloactinopolyspora</taxon>
    </lineage>
</organism>